<evidence type="ECO:0000256" key="3">
    <source>
        <dbReference type="RuleBase" id="RU361153"/>
    </source>
</evidence>
<dbReference type="OrthoDB" id="1153097at2"/>
<dbReference type="GO" id="GO:0004553">
    <property type="term" value="F:hydrolase activity, hydrolyzing O-glycosyl compounds"/>
    <property type="evidence" value="ECO:0007669"/>
    <property type="project" value="InterPro"/>
</dbReference>
<comment type="caution">
    <text evidence="6">The sequence shown here is derived from an EMBL/GenBank/DDBJ whole genome shotgun (WGS) entry which is preliminary data.</text>
</comment>
<keyword evidence="7" id="KW-1185">Reference proteome</keyword>
<dbReference type="PANTHER" id="PTHR34142:SF1">
    <property type="entry name" value="GLYCOSIDE HYDROLASE FAMILY 5 DOMAIN-CONTAINING PROTEIN"/>
    <property type="match status" value="1"/>
</dbReference>
<protein>
    <submittedName>
        <fullName evidence="6">Cellulase family glycosylhydrolase</fullName>
    </submittedName>
</protein>
<evidence type="ECO:0000313" key="7">
    <source>
        <dbReference type="Proteomes" id="UP000435243"/>
    </source>
</evidence>
<dbReference type="EMBL" id="WTYY01000003">
    <property type="protein sequence ID" value="MXO88190.1"/>
    <property type="molecule type" value="Genomic_DNA"/>
</dbReference>
<dbReference type="AlphaFoldDB" id="A0A844ZMA8"/>
<sequence length="349" mass="38426">MRKVRKAFRLIAAAAALTMAVGGCSDGQSLQTASRPISDLARVPATTPVALHGSLSITNGQIVGEQGEPVTLRGMSLFWSQWGPQFYTRETVDWLVSDWKVSAVRAAIAAEGDDSALQHFEREIDKASTVIEAAAANGIYVIVDWHAHREHPEEAERFLTEIARRYGHLPNLIYEPFNEPLRDGVDWSRDIKPYHQRIIAAIRAIDPDNLIIVGSPSWSQDVDIAALDPLEGSNIGYTLHYYAATHKDDLRARAEQARQAGLALMITEFGIVEATGNGPIDMASSNAWWDWAEENHISWLNWSITERDESSAALRPGTQAVAGWSDADLTPAGRILRARLRAAAAAEER</sequence>
<evidence type="ECO:0000256" key="4">
    <source>
        <dbReference type="SAM" id="SignalP"/>
    </source>
</evidence>
<keyword evidence="4" id="KW-0732">Signal</keyword>
<dbReference type="Pfam" id="PF00150">
    <property type="entry name" value="Cellulase"/>
    <property type="match status" value="1"/>
</dbReference>
<dbReference type="PANTHER" id="PTHR34142">
    <property type="entry name" value="ENDO-BETA-1,4-GLUCANASE A"/>
    <property type="match status" value="1"/>
</dbReference>
<dbReference type="RefSeq" id="WP_160590306.1">
    <property type="nucleotide sequence ID" value="NZ_BAAAFP010000001.1"/>
</dbReference>
<dbReference type="Gene3D" id="3.20.20.80">
    <property type="entry name" value="Glycosidases"/>
    <property type="match status" value="1"/>
</dbReference>
<accession>A0A844ZMA8</accession>
<evidence type="ECO:0000313" key="6">
    <source>
        <dbReference type="EMBL" id="MXO88190.1"/>
    </source>
</evidence>
<evidence type="ECO:0000259" key="5">
    <source>
        <dbReference type="Pfam" id="PF00150"/>
    </source>
</evidence>
<evidence type="ECO:0000256" key="1">
    <source>
        <dbReference type="ARBA" id="ARBA00022801"/>
    </source>
</evidence>
<keyword evidence="2 3" id="KW-0326">Glycosidase</keyword>
<proteinExistence type="inferred from homology"/>
<feature type="chain" id="PRO_5032453975" evidence="4">
    <location>
        <begin position="26"/>
        <end position="349"/>
    </location>
</feature>
<dbReference type="SUPFAM" id="SSF51445">
    <property type="entry name" value="(Trans)glycosidases"/>
    <property type="match status" value="1"/>
</dbReference>
<comment type="similarity">
    <text evidence="3">Belongs to the glycosyl hydrolase 5 (cellulase A) family.</text>
</comment>
<dbReference type="Proteomes" id="UP000435243">
    <property type="component" value="Unassembled WGS sequence"/>
</dbReference>
<gene>
    <name evidence="6" type="ORF">GRI32_05495</name>
</gene>
<reference evidence="6 7" key="1">
    <citation type="submission" date="2019-12" db="EMBL/GenBank/DDBJ databases">
        <title>Genomic-based taxomic classification of the family Erythrobacteraceae.</title>
        <authorList>
            <person name="Xu L."/>
        </authorList>
    </citation>
    <scope>NUCLEOTIDE SEQUENCE [LARGE SCALE GENOMIC DNA]</scope>
    <source>
        <strain evidence="6 7">JCM 16339</strain>
    </source>
</reference>
<feature type="signal peptide" evidence="4">
    <location>
        <begin position="1"/>
        <end position="25"/>
    </location>
</feature>
<dbReference type="InterPro" id="IPR001547">
    <property type="entry name" value="Glyco_hydro_5"/>
</dbReference>
<keyword evidence="1 3" id="KW-0378">Hydrolase</keyword>
<dbReference type="PROSITE" id="PS51257">
    <property type="entry name" value="PROKAR_LIPOPROTEIN"/>
    <property type="match status" value="1"/>
</dbReference>
<evidence type="ECO:0000256" key="2">
    <source>
        <dbReference type="ARBA" id="ARBA00023295"/>
    </source>
</evidence>
<name>A0A844ZMA8_9SPHN</name>
<organism evidence="6 7">
    <name type="scientific">Alteraurantiacibacter aestuarii</name>
    <dbReference type="NCBI Taxonomy" id="650004"/>
    <lineage>
        <taxon>Bacteria</taxon>
        <taxon>Pseudomonadati</taxon>
        <taxon>Pseudomonadota</taxon>
        <taxon>Alphaproteobacteria</taxon>
        <taxon>Sphingomonadales</taxon>
        <taxon>Erythrobacteraceae</taxon>
        <taxon>Alteraurantiacibacter</taxon>
    </lineage>
</organism>
<feature type="domain" description="Glycoside hydrolase family 5" evidence="5">
    <location>
        <begin position="64"/>
        <end position="306"/>
    </location>
</feature>
<dbReference type="GO" id="GO:0000272">
    <property type="term" value="P:polysaccharide catabolic process"/>
    <property type="evidence" value="ECO:0007669"/>
    <property type="project" value="InterPro"/>
</dbReference>
<dbReference type="InterPro" id="IPR017853">
    <property type="entry name" value="GH"/>
</dbReference>